<proteinExistence type="predicted"/>
<feature type="transmembrane region" description="Helical" evidence="1">
    <location>
        <begin position="63"/>
        <end position="81"/>
    </location>
</feature>
<keyword evidence="1" id="KW-1133">Transmembrane helix</keyword>
<name>A0AAU7JBX5_9HYPH</name>
<dbReference type="AlphaFoldDB" id="A0AAU7JBX5"/>
<sequence>MINLPIFTAAGVLGVLFGWAAVSPTRWLRWSGLILSLLYGAAYLWLYNAILPLGSPRQVSVGLLYYPMGALPLAPIAIGALPRLAVRKLRSAFSPAQPT</sequence>
<keyword evidence="1" id="KW-0812">Transmembrane</keyword>
<evidence type="ECO:0000256" key="1">
    <source>
        <dbReference type="SAM" id="Phobius"/>
    </source>
</evidence>
<feature type="transmembrane region" description="Helical" evidence="1">
    <location>
        <begin position="6"/>
        <end position="23"/>
    </location>
</feature>
<keyword evidence="1" id="KW-0472">Membrane</keyword>
<organism evidence="2">
    <name type="scientific">Alsobacter sp. KACC 23698</name>
    <dbReference type="NCBI Taxonomy" id="3149229"/>
    <lineage>
        <taxon>Bacteria</taxon>
        <taxon>Pseudomonadati</taxon>
        <taxon>Pseudomonadota</taxon>
        <taxon>Alphaproteobacteria</taxon>
        <taxon>Hyphomicrobiales</taxon>
        <taxon>Alsobacteraceae</taxon>
        <taxon>Alsobacter</taxon>
    </lineage>
</organism>
<accession>A0AAU7JBX5</accession>
<dbReference type="RefSeq" id="WP_406854620.1">
    <property type="nucleotide sequence ID" value="NZ_CP157484.1"/>
</dbReference>
<protein>
    <submittedName>
        <fullName evidence="2">Uncharacterized protein</fullName>
    </submittedName>
</protein>
<feature type="transmembrane region" description="Helical" evidence="1">
    <location>
        <begin position="30"/>
        <end position="51"/>
    </location>
</feature>
<reference evidence="2" key="1">
    <citation type="submission" date="2024-05" db="EMBL/GenBank/DDBJ databases">
        <authorList>
            <person name="Kim S."/>
            <person name="Heo J."/>
            <person name="Choi H."/>
            <person name="Choi Y."/>
            <person name="Kwon S.-W."/>
            <person name="Kim Y."/>
        </authorList>
    </citation>
    <scope>NUCLEOTIDE SEQUENCE</scope>
    <source>
        <strain evidence="2">KACC 23698</strain>
    </source>
</reference>
<dbReference type="EMBL" id="CP157484">
    <property type="protein sequence ID" value="XBO37793.1"/>
    <property type="molecule type" value="Genomic_DNA"/>
</dbReference>
<evidence type="ECO:0000313" key="2">
    <source>
        <dbReference type="EMBL" id="XBO37793.1"/>
    </source>
</evidence>
<gene>
    <name evidence="2" type="ORF">ABEG18_19010</name>
</gene>